<sequence length="244" mass="24097">GLGALLGLLAAGMIQTETLGSIPTTYAAIGLGALLGLAIGAAAYRLAVGGASALTLGCLAAAVAAAISLHDPGTGGAGWFERRVPERPETIAEVASARAAQAAIEQVNFSDFWGGGQASGETATIAGLQVAAESAGAIARSQWAALPEPTQVLVTASAILGGVLGLAFGLLRPRAAGPAIAALAGSALWLGATTVLLARSGQPIPAMPTEQPGAWLIAWVLVALVGFAVQRRVIRPAALVAGDE</sequence>
<gene>
    <name evidence="4" type="ORF">MNBD_PLANCTO03-1729</name>
</gene>
<keyword evidence="3" id="KW-0812">Transmembrane</keyword>
<evidence type="ECO:0000256" key="2">
    <source>
        <dbReference type="ARBA" id="ARBA00022525"/>
    </source>
</evidence>
<organism evidence="4">
    <name type="scientific">hydrothermal vent metagenome</name>
    <dbReference type="NCBI Taxonomy" id="652676"/>
    <lineage>
        <taxon>unclassified sequences</taxon>
        <taxon>metagenomes</taxon>
        <taxon>ecological metagenomes</taxon>
    </lineage>
</organism>
<feature type="transmembrane region" description="Helical" evidence="3">
    <location>
        <begin position="26"/>
        <end position="44"/>
    </location>
</feature>
<feature type="transmembrane region" description="Helical" evidence="3">
    <location>
        <begin position="152"/>
        <end position="171"/>
    </location>
</feature>
<evidence type="ECO:0000256" key="3">
    <source>
        <dbReference type="SAM" id="Phobius"/>
    </source>
</evidence>
<evidence type="ECO:0000256" key="1">
    <source>
        <dbReference type="ARBA" id="ARBA00004613"/>
    </source>
</evidence>
<evidence type="ECO:0000313" key="4">
    <source>
        <dbReference type="EMBL" id="VAX39239.1"/>
    </source>
</evidence>
<feature type="non-terminal residue" evidence="4">
    <location>
        <position position="1"/>
    </location>
</feature>
<keyword evidence="3" id="KW-0472">Membrane</keyword>
<name>A0A3B1DAC2_9ZZZZ</name>
<proteinExistence type="predicted"/>
<dbReference type="PROSITE" id="PS00256">
    <property type="entry name" value="AKH"/>
    <property type="match status" value="1"/>
</dbReference>
<accession>A0A3B1DAC2</accession>
<comment type="subcellular location">
    <subcellularLocation>
        <location evidence="1">Secreted</location>
    </subcellularLocation>
</comment>
<keyword evidence="2" id="KW-0964">Secreted</keyword>
<dbReference type="GO" id="GO:0005576">
    <property type="term" value="C:extracellular region"/>
    <property type="evidence" value="ECO:0007669"/>
    <property type="project" value="UniProtKB-SubCell"/>
</dbReference>
<keyword evidence="3" id="KW-1133">Transmembrane helix</keyword>
<feature type="transmembrane region" description="Helical" evidence="3">
    <location>
        <begin position="51"/>
        <end position="70"/>
    </location>
</feature>
<protein>
    <submittedName>
        <fullName evidence="4">Uncharacterized protein</fullName>
    </submittedName>
</protein>
<feature type="transmembrane region" description="Helical" evidence="3">
    <location>
        <begin position="212"/>
        <end position="229"/>
    </location>
</feature>
<dbReference type="InterPro" id="IPR002047">
    <property type="entry name" value="Adipokinetic_hormone_CS"/>
</dbReference>
<dbReference type="AlphaFoldDB" id="A0A3B1DAC2"/>
<dbReference type="GO" id="GO:0005179">
    <property type="term" value="F:hormone activity"/>
    <property type="evidence" value="ECO:0007669"/>
    <property type="project" value="InterPro"/>
</dbReference>
<dbReference type="EMBL" id="UOGK01000212">
    <property type="protein sequence ID" value="VAX39239.1"/>
    <property type="molecule type" value="Genomic_DNA"/>
</dbReference>
<feature type="transmembrane region" description="Helical" evidence="3">
    <location>
        <begin position="178"/>
        <end position="200"/>
    </location>
</feature>
<reference evidence="4" key="1">
    <citation type="submission" date="2018-06" db="EMBL/GenBank/DDBJ databases">
        <authorList>
            <person name="Zhirakovskaya E."/>
        </authorList>
    </citation>
    <scope>NUCLEOTIDE SEQUENCE</scope>
</reference>